<gene>
    <name evidence="2" type="ORF">FOMPIDRAFT_1016385</name>
</gene>
<dbReference type="AlphaFoldDB" id="S8FQD8"/>
<evidence type="ECO:0000313" key="3">
    <source>
        <dbReference type="Proteomes" id="UP000015241"/>
    </source>
</evidence>
<keyword evidence="1" id="KW-0472">Membrane</keyword>
<feature type="transmembrane region" description="Helical" evidence="1">
    <location>
        <begin position="183"/>
        <end position="205"/>
    </location>
</feature>
<sequence>MSRVLPPGSGVAGISHAQDAHCPLSELKECQRLFERWKSEVDKARCHGKRVELEGILAAVSVLQEATDGVVVLAEETVEHHREFCDRMANTLRSAAHRSNGELFRDENVVTAGEDVSRSFANFSSHIDQLQDALQNLATSLTALSLTDDAQPEAHTHHHHLIPHPHLLSHLQQVGKSMTNREVIAAILGTSIKIMFAVMAILVAVHPAVHCLLAVIVPHEDDVEKWVEKAVHAVSEFFDHWKHHASHGTGSQHQVDVADTLALIRDKLPAQIGAIKRELEESGVKMERVALEVQYELREHSLRIERNDAEAAARVWEGLHASLAPKTGHKERVGPHWPHWPRLIGHGHSDVHSH</sequence>
<keyword evidence="1" id="KW-1133">Transmembrane helix</keyword>
<name>S8FQD8_FOMSC</name>
<evidence type="ECO:0000313" key="2">
    <source>
        <dbReference type="EMBL" id="EPT00530.1"/>
    </source>
</evidence>
<dbReference type="InParanoid" id="S8FQD8"/>
<keyword evidence="1" id="KW-0812">Transmembrane</keyword>
<organism evidence="2 3">
    <name type="scientific">Fomitopsis schrenkii</name>
    <name type="common">Brown rot fungus</name>
    <dbReference type="NCBI Taxonomy" id="2126942"/>
    <lineage>
        <taxon>Eukaryota</taxon>
        <taxon>Fungi</taxon>
        <taxon>Dikarya</taxon>
        <taxon>Basidiomycota</taxon>
        <taxon>Agaricomycotina</taxon>
        <taxon>Agaricomycetes</taxon>
        <taxon>Polyporales</taxon>
        <taxon>Fomitopsis</taxon>
    </lineage>
</organism>
<dbReference type="HOGENOM" id="CLU_783114_0_0_1"/>
<proteinExistence type="predicted"/>
<keyword evidence="3" id="KW-1185">Reference proteome</keyword>
<dbReference type="EMBL" id="KE504148">
    <property type="protein sequence ID" value="EPT00530.1"/>
    <property type="molecule type" value="Genomic_DNA"/>
</dbReference>
<dbReference type="Proteomes" id="UP000015241">
    <property type="component" value="Unassembled WGS sequence"/>
</dbReference>
<accession>S8FQD8</accession>
<reference evidence="2 3" key="1">
    <citation type="journal article" date="2012" name="Science">
        <title>The Paleozoic origin of enzymatic lignin decomposition reconstructed from 31 fungal genomes.</title>
        <authorList>
            <person name="Floudas D."/>
            <person name="Binder M."/>
            <person name="Riley R."/>
            <person name="Barry K."/>
            <person name="Blanchette R.A."/>
            <person name="Henrissat B."/>
            <person name="Martinez A.T."/>
            <person name="Otillar R."/>
            <person name="Spatafora J.W."/>
            <person name="Yadav J.S."/>
            <person name="Aerts A."/>
            <person name="Benoit I."/>
            <person name="Boyd A."/>
            <person name="Carlson A."/>
            <person name="Copeland A."/>
            <person name="Coutinho P.M."/>
            <person name="de Vries R.P."/>
            <person name="Ferreira P."/>
            <person name="Findley K."/>
            <person name="Foster B."/>
            <person name="Gaskell J."/>
            <person name="Glotzer D."/>
            <person name="Gorecki P."/>
            <person name="Heitman J."/>
            <person name="Hesse C."/>
            <person name="Hori C."/>
            <person name="Igarashi K."/>
            <person name="Jurgens J.A."/>
            <person name="Kallen N."/>
            <person name="Kersten P."/>
            <person name="Kohler A."/>
            <person name="Kuees U."/>
            <person name="Kumar T.K.A."/>
            <person name="Kuo A."/>
            <person name="LaButti K."/>
            <person name="Larrondo L.F."/>
            <person name="Lindquist E."/>
            <person name="Ling A."/>
            <person name="Lombard V."/>
            <person name="Lucas S."/>
            <person name="Lundell T."/>
            <person name="Martin R."/>
            <person name="McLaughlin D.J."/>
            <person name="Morgenstern I."/>
            <person name="Morin E."/>
            <person name="Murat C."/>
            <person name="Nagy L.G."/>
            <person name="Nolan M."/>
            <person name="Ohm R.A."/>
            <person name="Patyshakuliyeva A."/>
            <person name="Rokas A."/>
            <person name="Ruiz-Duenas F.J."/>
            <person name="Sabat G."/>
            <person name="Salamov A."/>
            <person name="Samejima M."/>
            <person name="Schmutz J."/>
            <person name="Slot J.C."/>
            <person name="St John F."/>
            <person name="Stenlid J."/>
            <person name="Sun H."/>
            <person name="Sun S."/>
            <person name="Syed K."/>
            <person name="Tsang A."/>
            <person name="Wiebenga A."/>
            <person name="Young D."/>
            <person name="Pisabarro A."/>
            <person name="Eastwood D.C."/>
            <person name="Martin F."/>
            <person name="Cullen D."/>
            <person name="Grigoriev I.V."/>
            <person name="Hibbett D.S."/>
        </authorList>
    </citation>
    <scope>NUCLEOTIDE SEQUENCE</scope>
    <source>
        <strain evidence="3">FP-58527</strain>
    </source>
</reference>
<dbReference type="OrthoDB" id="10383416at2759"/>
<protein>
    <submittedName>
        <fullName evidence="2">Uncharacterized protein</fullName>
    </submittedName>
</protein>
<evidence type="ECO:0000256" key="1">
    <source>
        <dbReference type="SAM" id="Phobius"/>
    </source>
</evidence>